<dbReference type="GeneID" id="115737239"/>
<keyword evidence="2" id="KW-1185">Reference proteome</keyword>
<feature type="compositionally biased region" description="Basic and acidic residues" evidence="1">
    <location>
        <begin position="212"/>
        <end position="223"/>
    </location>
</feature>
<dbReference type="AlphaFoldDB" id="A0A8B8NRK3"/>
<protein>
    <submittedName>
        <fullName evidence="3">Uncharacterized protein LOC115737239</fullName>
    </submittedName>
</protein>
<gene>
    <name evidence="3" type="primary">LOC115737239</name>
</gene>
<dbReference type="InterPro" id="IPR012442">
    <property type="entry name" value="DUF1645_plant"/>
</dbReference>
<evidence type="ECO:0000313" key="2">
    <source>
        <dbReference type="Proteomes" id="UP000827889"/>
    </source>
</evidence>
<reference evidence="3" key="1">
    <citation type="submission" date="2025-08" db="UniProtKB">
        <authorList>
            <consortium name="RefSeq"/>
        </authorList>
    </citation>
    <scope>IDENTIFICATION</scope>
    <source>
        <tissue evidence="3">Leaf</tissue>
    </source>
</reference>
<organism evidence="2 3">
    <name type="scientific">Rhodamnia argentea</name>
    <dbReference type="NCBI Taxonomy" id="178133"/>
    <lineage>
        <taxon>Eukaryota</taxon>
        <taxon>Viridiplantae</taxon>
        <taxon>Streptophyta</taxon>
        <taxon>Embryophyta</taxon>
        <taxon>Tracheophyta</taxon>
        <taxon>Spermatophyta</taxon>
        <taxon>Magnoliopsida</taxon>
        <taxon>eudicotyledons</taxon>
        <taxon>Gunneridae</taxon>
        <taxon>Pentapetalae</taxon>
        <taxon>rosids</taxon>
        <taxon>malvids</taxon>
        <taxon>Myrtales</taxon>
        <taxon>Myrtaceae</taxon>
        <taxon>Myrtoideae</taxon>
        <taxon>Myrteae</taxon>
        <taxon>Australasian group</taxon>
        <taxon>Rhodamnia</taxon>
    </lineage>
</organism>
<evidence type="ECO:0000256" key="1">
    <source>
        <dbReference type="SAM" id="MobiDB-lite"/>
    </source>
</evidence>
<sequence>MSFTPSTNPKASSSPLHSSESLRSDGLVMEVVSAAPSMDLSLDSATSTPYITAPSSPQAFCNFFNPCTARPLTTAWRSRSDFDLRVCEEFHEISLVSDEDEVERSWNDDPRFSIAFAWENALPTVIHTKREDGRAVNDDGGEDFVFDLGGCSCESSAASADEIFHGGKIRPLKSSPPQSSAESRDDDTAGGKPLEPGQISRVEEFGTPCYPEKGRERGRERNVRPSSSSSSSPSFGRKGTRSLSPLRISDILLERDDEDEENSVLNIHKNLLPLSSSSPSGSFSSSSTYFSSLISFSKGDRRKWSFKDLLLFRSASEGRGTSKDPFRKYSPGFKPGGIADRPGSGSSQRATESTHESHYRMKRTASEEMKRRTALPYKHGLLGCWVNGGGGGSRHEIARGLGS</sequence>
<proteinExistence type="predicted"/>
<feature type="region of interest" description="Disordered" evidence="1">
    <location>
        <begin position="167"/>
        <end position="242"/>
    </location>
</feature>
<feature type="compositionally biased region" description="Low complexity" evidence="1">
    <location>
        <begin position="225"/>
        <end position="234"/>
    </location>
</feature>
<dbReference type="PANTHER" id="PTHR33095">
    <property type="entry name" value="OS07G0619500 PROTEIN"/>
    <property type="match status" value="1"/>
</dbReference>
<feature type="compositionally biased region" description="Polar residues" evidence="1">
    <location>
        <begin position="1"/>
        <end position="11"/>
    </location>
</feature>
<dbReference type="Pfam" id="PF07816">
    <property type="entry name" value="DUF1645"/>
    <property type="match status" value="1"/>
</dbReference>
<dbReference type="RefSeq" id="XP_030525135.2">
    <property type="nucleotide sequence ID" value="XM_030669275.2"/>
</dbReference>
<feature type="compositionally biased region" description="Low complexity" evidence="1">
    <location>
        <begin position="12"/>
        <end position="21"/>
    </location>
</feature>
<feature type="compositionally biased region" description="Basic and acidic residues" evidence="1">
    <location>
        <begin position="352"/>
        <end position="370"/>
    </location>
</feature>
<evidence type="ECO:0000313" key="3">
    <source>
        <dbReference type="RefSeq" id="XP_030525135.2"/>
    </source>
</evidence>
<name>A0A8B8NRK3_9MYRT</name>
<dbReference type="Proteomes" id="UP000827889">
    <property type="component" value="Chromosome 5"/>
</dbReference>
<feature type="region of interest" description="Disordered" evidence="1">
    <location>
        <begin position="317"/>
        <end position="370"/>
    </location>
</feature>
<dbReference type="KEGG" id="rarg:115737239"/>
<dbReference type="PANTHER" id="PTHR33095:SF14">
    <property type="entry name" value="AR781"/>
    <property type="match status" value="1"/>
</dbReference>
<accession>A0A8B8NRK3</accession>
<feature type="region of interest" description="Disordered" evidence="1">
    <location>
        <begin position="1"/>
        <end position="22"/>
    </location>
</feature>